<reference evidence="5" key="1">
    <citation type="journal article" date="2025" name="Foods">
        <title>Unveiling the Microbial Signatures of Arabica Coffee Cherries: Insights into Ripeness Specific Diversity, Functional Traits, and Implications for Quality and Safety.</title>
        <authorList>
            <consortium name="RefSeq"/>
            <person name="Tenea G.N."/>
            <person name="Cifuentes V."/>
            <person name="Reyes P."/>
            <person name="Cevallos-Vallejos M."/>
        </authorList>
    </citation>
    <scope>NUCLEOTIDE SEQUENCE [LARGE SCALE GENOMIC DNA]</scope>
</reference>
<feature type="coiled-coil region" evidence="4">
    <location>
        <begin position="374"/>
        <end position="401"/>
    </location>
</feature>
<evidence type="ECO:0000256" key="1">
    <source>
        <dbReference type="ARBA" id="ARBA00007692"/>
    </source>
</evidence>
<reference evidence="6" key="2">
    <citation type="submission" date="2025-08" db="UniProtKB">
        <authorList>
            <consortium name="RefSeq"/>
        </authorList>
    </citation>
    <scope>IDENTIFICATION</scope>
    <source>
        <tissue evidence="6">Leaves</tissue>
    </source>
</reference>
<dbReference type="PANTHER" id="PTHR13068">
    <property type="entry name" value="CGI-12 PROTEIN-RELATED"/>
    <property type="match status" value="1"/>
</dbReference>
<keyword evidence="2" id="KW-0806">Transcription termination</keyword>
<dbReference type="SMART" id="SM00733">
    <property type="entry name" value="Mterf"/>
    <property type="match status" value="5"/>
</dbReference>
<keyword evidence="5" id="KW-1185">Reference proteome</keyword>
<proteinExistence type="inferred from homology"/>
<evidence type="ECO:0000313" key="5">
    <source>
        <dbReference type="Proteomes" id="UP001652660"/>
    </source>
</evidence>
<dbReference type="AlphaFoldDB" id="A0A6P6WW30"/>
<evidence type="ECO:0000256" key="3">
    <source>
        <dbReference type="ARBA" id="ARBA00022946"/>
    </source>
</evidence>
<evidence type="ECO:0000256" key="2">
    <source>
        <dbReference type="ARBA" id="ARBA00022472"/>
    </source>
</evidence>
<comment type="similarity">
    <text evidence="1">Belongs to the mTERF family.</text>
</comment>
<dbReference type="Proteomes" id="UP001652660">
    <property type="component" value="Chromosome 3e"/>
</dbReference>
<gene>
    <name evidence="6" type="primary">LOC113736722</name>
</gene>
<dbReference type="Gene3D" id="1.25.70.10">
    <property type="entry name" value="Transcription termination factor 3, mitochondrial"/>
    <property type="match status" value="1"/>
</dbReference>
<dbReference type="InterPro" id="IPR003690">
    <property type="entry name" value="MTERF"/>
</dbReference>
<evidence type="ECO:0000313" key="6">
    <source>
        <dbReference type="RefSeq" id="XP_027119600.1"/>
    </source>
</evidence>
<keyword evidence="2" id="KW-0805">Transcription regulation</keyword>
<dbReference type="Pfam" id="PF02536">
    <property type="entry name" value="mTERF"/>
    <property type="match status" value="1"/>
</dbReference>
<keyword evidence="2" id="KW-0804">Transcription</keyword>
<sequence>MFKFVGKSSKILAYEKYCSGIRISTTQKFHFIQLNPLSSSSTQASKNSILNGKIDVPHSFTVDYLIKLCGLSEKTAISAAKNVNFKTPDKPNSVLAVFKKCGFTDAQVSDIISSYPSVLVCRPQKTLLPKIEFFQSVGFSTADIAKVLSSGGSLLTRSLETQIVPSLNALRDLFTSYQDLVCPIKRCPGILTRRFQSLMLANIEFLRKVGVPEPNILNLLKSQPRLLVRPSDVLKESVEELEKMGLNPQDGCFARCLWRMASIDKKPWREKMALYERWGCSENEVLIAFKKHASIMAISSGKIMDVMDFLVLKMGYDPSAILKAPFIVTLSLKKTIIPRCLVHQALLSKGLLKKNVRLSTLLSYPEKIFLKRFVECFEKEAAELLKVYQEKRKERATLEGQRTKEEL</sequence>
<dbReference type="RefSeq" id="XP_027119600.1">
    <property type="nucleotide sequence ID" value="XM_027263799.2"/>
</dbReference>
<dbReference type="GeneID" id="113736722"/>
<dbReference type="OrthoDB" id="637682at2759"/>
<dbReference type="InterPro" id="IPR038538">
    <property type="entry name" value="MTERF_sf"/>
</dbReference>
<dbReference type="GO" id="GO:0006353">
    <property type="term" value="P:DNA-templated transcription termination"/>
    <property type="evidence" value="ECO:0007669"/>
    <property type="project" value="UniProtKB-KW"/>
</dbReference>
<keyword evidence="3" id="KW-0809">Transit peptide</keyword>
<dbReference type="PANTHER" id="PTHR13068:SF166">
    <property type="entry name" value="TRANSCRIPTION TERMINATION FACTOR MTERF15, MITOCHONDRIAL-LIKE"/>
    <property type="match status" value="1"/>
</dbReference>
<organism evidence="5 6">
    <name type="scientific">Coffea arabica</name>
    <name type="common">Arabian coffee</name>
    <dbReference type="NCBI Taxonomy" id="13443"/>
    <lineage>
        <taxon>Eukaryota</taxon>
        <taxon>Viridiplantae</taxon>
        <taxon>Streptophyta</taxon>
        <taxon>Embryophyta</taxon>
        <taxon>Tracheophyta</taxon>
        <taxon>Spermatophyta</taxon>
        <taxon>Magnoliopsida</taxon>
        <taxon>eudicotyledons</taxon>
        <taxon>Gunneridae</taxon>
        <taxon>Pentapetalae</taxon>
        <taxon>asterids</taxon>
        <taxon>lamiids</taxon>
        <taxon>Gentianales</taxon>
        <taxon>Rubiaceae</taxon>
        <taxon>Ixoroideae</taxon>
        <taxon>Gardenieae complex</taxon>
        <taxon>Bertiereae - Coffeeae clade</taxon>
        <taxon>Coffeeae</taxon>
        <taxon>Coffea</taxon>
    </lineage>
</organism>
<keyword evidence="4" id="KW-0175">Coiled coil</keyword>
<evidence type="ECO:0000256" key="4">
    <source>
        <dbReference type="SAM" id="Coils"/>
    </source>
</evidence>
<protein>
    <submittedName>
        <fullName evidence="6">Uncharacterized protein isoform X1</fullName>
    </submittedName>
</protein>
<dbReference type="FunFam" id="1.25.70.10:FF:000001">
    <property type="entry name" value="Mitochondrial transcription termination factor-like"/>
    <property type="match status" value="1"/>
</dbReference>
<accession>A0A6P6WW30</accession>
<name>A0A6P6WW30_COFAR</name>
<dbReference type="GO" id="GO:0003676">
    <property type="term" value="F:nucleic acid binding"/>
    <property type="evidence" value="ECO:0007669"/>
    <property type="project" value="InterPro"/>
</dbReference>